<evidence type="ECO:0000313" key="7">
    <source>
        <dbReference type="EMBL" id="KAA8493551.1"/>
    </source>
</evidence>
<feature type="compositionally biased region" description="Polar residues" evidence="5">
    <location>
        <begin position="442"/>
        <end position="454"/>
    </location>
</feature>
<dbReference type="GO" id="GO:0008270">
    <property type="term" value="F:zinc ion binding"/>
    <property type="evidence" value="ECO:0007669"/>
    <property type="project" value="UniProtKB-KW"/>
</dbReference>
<keyword evidence="8" id="KW-1185">Reference proteome</keyword>
<dbReference type="Proteomes" id="UP000324585">
    <property type="component" value="Unassembled WGS sequence"/>
</dbReference>
<accession>A0A5J4YPX7</accession>
<evidence type="ECO:0000256" key="2">
    <source>
        <dbReference type="ARBA" id="ARBA00022771"/>
    </source>
</evidence>
<dbReference type="Gene3D" id="3.30.40.10">
    <property type="entry name" value="Zinc/RING finger domain, C3HC4 (zinc finger)"/>
    <property type="match status" value="1"/>
</dbReference>
<comment type="caution">
    <text evidence="7">The sequence shown here is derived from an EMBL/GenBank/DDBJ whole genome shotgun (WGS) entry which is preliminary data.</text>
</comment>
<name>A0A5J4YPX7_PORPP</name>
<evidence type="ECO:0000256" key="3">
    <source>
        <dbReference type="ARBA" id="ARBA00022833"/>
    </source>
</evidence>
<keyword evidence="1" id="KW-0479">Metal-binding</keyword>
<keyword evidence="2 4" id="KW-0863">Zinc-finger</keyword>
<dbReference type="GO" id="GO:0000785">
    <property type="term" value="C:chromatin"/>
    <property type="evidence" value="ECO:0007669"/>
    <property type="project" value="TreeGrafter"/>
</dbReference>
<feature type="compositionally biased region" description="Low complexity" evidence="5">
    <location>
        <begin position="455"/>
        <end position="466"/>
    </location>
</feature>
<proteinExistence type="predicted"/>
<dbReference type="InterPro" id="IPR013083">
    <property type="entry name" value="Znf_RING/FYVE/PHD"/>
</dbReference>
<dbReference type="PANTHER" id="PTHR10782:SF4">
    <property type="entry name" value="TONALLI, ISOFORM E"/>
    <property type="match status" value="1"/>
</dbReference>
<feature type="compositionally biased region" description="Polar residues" evidence="5">
    <location>
        <begin position="185"/>
        <end position="200"/>
    </location>
</feature>
<dbReference type="PANTHER" id="PTHR10782">
    <property type="entry name" value="ZINC FINGER MIZ DOMAIN-CONTAINING PROTEIN"/>
    <property type="match status" value="1"/>
</dbReference>
<feature type="domain" description="SP-RING-type" evidence="6">
    <location>
        <begin position="712"/>
        <end position="799"/>
    </location>
</feature>
<feature type="region of interest" description="Disordered" evidence="5">
    <location>
        <begin position="144"/>
        <end position="264"/>
    </location>
</feature>
<feature type="region of interest" description="Disordered" evidence="5">
    <location>
        <begin position="440"/>
        <end position="484"/>
    </location>
</feature>
<evidence type="ECO:0000256" key="1">
    <source>
        <dbReference type="ARBA" id="ARBA00022723"/>
    </source>
</evidence>
<dbReference type="GO" id="GO:0016925">
    <property type="term" value="P:protein sumoylation"/>
    <property type="evidence" value="ECO:0007669"/>
    <property type="project" value="TreeGrafter"/>
</dbReference>
<keyword evidence="3" id="KW-0862">Zinc</keyword>
<dbReference type="InterPro" id="IPR004181">
    <property type="entry name" value="Znf_MIZ"/>
</dbReference>
<feature type="region of interest" description="Disordered" evidence="5">
    <location>
        <begin position="810"/>
        <end position="835"/>
    </location>
</feature>
<protein>
    <submittedName>
        <fullName evidence="7">E3 SUMO-protein ligase pli1</fullName>
    </submittedName>
</protein>
<feature type="compositionally biased region" description="Polar residues" evidence="5">
    <location>
        <begin position="221"/>
        <end position="264"/>
    </location>
</feature>
<keyword evidence="7" id="KW-0436">Ligase</keyword>
<dbReference type="EMBL" id="VRMN01000006">
    <property type="protein sequence ID" value="KAA8493551.1"/>
    <property type="molecule type" value="Genomic_DNA"/>
</dbReference>
<evidence type="ECO:0000256" key="4">
    <source>
        <dbReference type="PROSITE-ProRule" id="PRU00452"/>
    </source>
</evidence>
<dbReference type="GO" id="GO:0061665">
    <property type="term" value="F:SUMO ligase activity"/>
    <property type="evidence" value="ECO:0007669"/>
    <property type="project" value="TreeGrafter"/>
</dbReference>
<gene>
    <name evidence="7" type="ORF">FVE85_4688</name>
</gene>
<evidence type="ECO:0000259" key="6">
    <source>
        <dbReference type="PROSITE" id="PS51044"/>
    </source>
</evidence>
<evidence type="ECO:0000256" key="5">
    <source>
        <dbReference type="SAM" id="MobiDB-lite"/>
    </source>
</evidence>
<reference evidence="8" key="1">
    <citation type="journal article" date="2019" name="Nat. Commun.">
        <title>Expansion of phycobilisome linker gene families in mesophilic red algae.</title>
        <authorList>
            <person name="Lee J."/>
            <person name="Kim D."/>
            <person name="Bhattacharya D."/>
            <person name="Yoon H.S."/>
        </authorList>
    </citation>
    <scope>NUCLEOTIDE SEQUENCE [LARGE SCALE GENOMIC DNA]</scope>
    <source>
        <strain evidence="8">CCMP 1328</strain>
    </source>
</reference>
<dbReference type="GO" id="GO:0016874">
    <property type="term" value="F:ligase activity"/>
    <property type="evidence" value="ECO:0007669"/>
    <property type="project" value="UniProtKB-KW"/>
</dbReference>
<dbReference type="OrthoDB" id="27975at2759"/>
<sequence length="911" mass="98479">MVDGVMGSLEQGLAGALKRWEDLESASSAERGSAPLCVLDANPTATETAPSCTDSPTCGPHAALPSAQGAQGVPCVPSMTASQQFQQSQRQLAGVEAGTAARQAHVVGHGQAMGHSHGQVQIPSMPENFLQGPDLLRTWRHPELSSIGSTGSRAPRLPSDSGQHNAPVRAAPQPSQPGRPAPQRAESQSMYGRDPTSGNTGLAAAMSASGHHLKTFPAYTPSRSSSGMESNWQHPPTSGESRSQIASTDTTANRTSSAVMNGSDSNGRCPILRLRDNPRIAKNVEKLDPDELPLWALAKCCGHTADNVDVNAARNAILNFASFSDEEAKMDAYYAMKTWTKKDLDLIAWALDLVRTGKKRDELVNMVISFLAEPAGRRANPRVAAMPSARGSKRFGHSVVCSNGLASNASSTIRRIEYDDRGVPLHADLREYINSSKMRRLSSPQQAPSINGNNGSAPAARRGSSATTLAQMPEPSSIATPPSRFGNISQYELNKIVSPISRHGIATVRDLLSQPFDEKESEWDLCVSKPLSIACMNVSLSAGLQRLAVLTFKVPRLACSSPSSEKGGRIHLRCRQADFAKQPSLYKFCWPFPCSARETRRDRLLSLKQAQRYTNGKEVGSDQSTDITDGILGREGDTVSILFERNSNLPLKGSCRFVVYACVVETRTYAHVLDKVREQSKTYYDGLTDRARRAELELARLREDGSTSGTGDDDDLVVDNLVISLKCPLSLVRIKTPVRSTQCTHMQCFDLTTFVDYSKQTLKMDCPVCNKPARCMPSLLVISHVFEQLLVDFAHADEVSFNPRTQVFSDVRPSARSRNAEASDSDDDDGGAMHRSGVKAEQVEAATPGLPLSECVDLTDEASPRHHVLPVSSSYGTCAVPSQYRSLSASLSPGPPHWSTTDVDVIVIDSD</sequence>
<dbReference type="PROSITE" id="PS51044">
    <property type="entry name" value="ZF_SP_RING"/>
    <property type="match status" value="1"/>
</dbReference>
<dbReference type="Pfam" id="PF02891">
    <property type="entry name" value="zf-MIZ"/>
    <property type="match status" value="1"/>
</dbReference>
<organism evidence="7 8">
    <name type="scientific">Porphyridium purpureum</name>
    <name type="common">Red alga</name>
    <name type="synonym">Porphyridium cruentum</name>
    <dbReference type="NCBI Taxonomy" id="35688"/>
    <lineage>
        <taxon>Eukaryota</taxon>
        <taxon>Rhodophyta</taxon>
        <taxon>Bangiophyceae</taxon>
        <taxon>Porphyridiales</taxon>
        <taxon>Porphyridiaceae</taxon>
        <taxon>Porphyridium</taxon>
    </lineage>
</organism>
<evidence type="ECO:0000313" key="8">
    <source>
        <dbReference type="Proteomes" id="UP000324585"/>
    </source>
</evidence>
<dbReference type="AlphaFoldDB" id="A0A5J4YPX7"/>